<accession>A0ABQ9HSV9</accession>
<evidence type="ECO:0000313" key="1">
    <source>
        <dbReference type="EMBL" id="KAJ8887475.1"/>
    </source>
</evidence>
<protein>
    <submittedName>
        <fullName evidence="1">Uncharacterized protein</fullName>
    </submittedName>
</protein>
<proteinExistence type="predicted"/>
<comment type="caution">
    <text evidence="1">The sequence shown here is derived from an EMBL/GenBank/DDBJ whole genome shotgun (WGS) entry which is preliminary data.</text>
</comment>
<keyword evidence="2" id="KW-1185">Reference proteome</keyword>
<sequence length="323" mass="38048">MTTLKKKNLSPECNVKTMYQLFLEKHQQCANVKFEFYFRYFKSNFNLSFDQSRSDPCQTCEHIEKKTSPTNLHRFLRFDYQQNITLYKVPSGDAFYKRQLWDETVGEETANEPICFPHHNVSNVLSPGIKVLYLFSDNCVSQNKKHALTQYLFYRVHSGCLKIIVHRLPEPWHSFMPCDRVFGLIEMNLRKLGRIILPTEYTNIIKRASKMFTLVEVDCTMILNFVDGYFCTILMKKFVIKNLPNFLLQRTDCYFTIMTLFSEALCSVERVLDAIPLKAPKHKDVMDHTYKYVGYNEMCFYSQLKSDGTTSDYHEETEGEELD</sequence>
<organism evidence="1 2">
    <name type="scientific">Dryococelus australis</name>
    <dbReference type="NCBI Taxonomy" id="614101"/>
    <lineage>
        <taxon>Eukaryota</taxon>
        <taxon>Metazoa</taxon>
        <taxon>Ecdysozoa</taxon>
        <taxon>Arthropoda</taxon>
        <taxon>Hexapoda</taxon>
        <taxon>Insecta</taxon>
        <taxon>Pterygota</taxon>
        <taxon>Neoptera</taxon>
        <taxon>Polyneoptera</taxon>
        <taxon>Phasmatodea</taxon>
        <taxon>Verophasmatodea</taxon>
        <taxon>Anareolatae</taxon>
        <taxon>Phasmatidae</taxon>
        <taxon>Eurycanthinae</taxon>
        <taxon>Dryococelus</taxon>
    </lineage>
</organism>
<dbReference type="EMBL" id="JARBHB010000004">
    <property type="protein sequence ID" value="KAJ8887475.1"/>
    <property type="molecule type" value="Genomic_DNA"/>
</dbReference>
<name>A0ABQ9HSV9_9NEOP</name>
<reference evidence="1 2" key="1">
    <citation type="submission" date="2023-02" db="EMBL/GenBank/DDBJ databases">
        <title>LHISI_Scaffold_Assembly.</title>
        <authorList>
            <person name="Stuart O.P."/>
            <person name="Cleave R."/>
            <person name="Magrath M.J.L."/>
            <person name="Mikheyev A.S."/>
        </authorList>
    </citation>
    <scope>NUCLEOTIDE SEQUENCE [LARGE SCALE GENOMIC DNA]</scope>
    <source>
        <strain evidence="1">Daus_M_001</strain>
        <tissue evidence="1">Leg muscle</tissue>
    </source>
</reference>
<dbReference type="Proteomes" id="UP001159363">
    <property type="component" value="Chromosome X"/>
</dbReference>
<gene>
    <name evidence="1" type="ORF">PR048_013690</name>
</gene>
<evidence type="ECO:0000313" key="2">
    <source>
        <dbReference type="Proteomes" id="UP001159363"/>
    </source>
</evidence>